<dbReference type="EMBL" id="JANPWB010000012">
    <property type="protein sequence ID" value="KAJ1116328.1"/>
    <property type="molecule type" value="Genomic_DNA"/>
</dbReference>
<accession>A0AAV7NPM2</accession>
<evidence type="ECO:0000313" key="3">
    <source>
        <dbReference type="Proteomes" id="UP001066276"/>
    </source>
</evidence>
<comment type="caution">
    <text evidence="2">The sequence shown here is derived from an EMBL/GenBank/DDBJ whole genome shotgun (WGS) entry which is preliminary data.</text>
</comment>
<evidence type="ECO:0000256" key="1">
    <source>
        <dbReference type="SAM" id="Coils"/>
    </source>
</evidence>
<protein>
    <submittedName>
        <fullName evidence="2">Uncharacterized protein</fullName>
    </submittedName>
</protein>
<sequence>MFEVILAEIKDLKATQAQEITALHNCLAKIDEVLGQVPGWLKDAKVRFSKLEDKVEAMQQQVAQLRKSERLLEEVAGHRKLQ</sequence>
<dbReference type="AlphaFoldDB" id="A0AAV7NPM2"/>
<keyword evidence="1" id="KW-0175">Coiled coil</keyword>
<feature type="coiled-coil region" evidence="1">
    <location>
        <begin position="41"/>
        <end position="75"/>
    </location>
</feature>
<organism evidence="2 3">
    <name type="scientific">Pleurodeles waltl</name>
    <name type="common">Iberian ribbed newt</name>
    <dbReference type="NCBI Taxonomy" id="8319"/>
    <lineage>
        <taxon>Eukaryota</taxon>
        <taxon>Metazoa</taxon>
        <taxon>Chordata</taxon>
        <taxon>Craniata</taxon>
        <taxon>Vertebrata</taxon>
        <taxon>Euteleostomi</taxon>
        <taxon>Amphibia</taxon>
        <taxon>Batrachia</taxon>
        <taxon>Caudata</taxon>
        <taxon>Salamandroidea</taxon>
        <taxon>Salamandridae</taxon>
        <taxon>Pleurodelinae</taxon>
        <taxon>Pleurodeles</taxon>
    </lineage>
</organism>
<reference evidence="2" key="1">
    <citation type="journal article" date="2022" name="bioRxiv">
        <title>Sequencing and chromosome-scale assembly of the giantPleurodeles waltlgenome.</title>
        <authorList>
            <person name="Brown T."/>
            <person name="Elewa A."/>
            <person name="Iarovenko S."/>
            <person name="Subramanian E."/>
            <person name="Araus A.J."/>
            <person name="Petzold A."/>
            <person name="Susuki M."/>
            <person name="Suzuki K.-i.T."/>
            <person name="Hayashi T."/>
            <person name="Toyoda A."/>
            <person name="Oliveira C."/>
            <person name="Osipova E."/>
            <person name="Leigh N.D."/>
            <person name="Simon A."/>
            <person name="Yun M.H."/>
        </authorList>
    </citation>
    <scope>NUCLEOTIDE SEQUENCE</scope>
    <source>
        <strain evidence="2">20211129_DDA</strain>
        <tissue evidence="2">Liver</tissue>
    </source>
</reference>
<gene>
    <name evidence="2" type="ORF">NDU88_004543</name>
</gene>
<evidence type="ECO:0000313" key="2">
    <source>
        <dbReference type="EMBL" id="KAJ1116328.1"/>
    </source>
</evidence>
<dbReference type="Proteomes" id="UP001066276">
    <property type="component" value="Chromosome 8"/>
</dbReference>
<name>A0AAV7NPM2_PLEWA</name>
<keyword evidence="3" id="KW-1185">Reference proteome</keyword>
<proteinExistence type="predicted"/>